<comment type="caution">
    <text evidence="2">The sequence shown here is derived from an EMBL/GenBank/DDBJ whole genome shotgun (WGS) entry which is preliminary data.</text>
</comment>
<feature type="transmembrane region" description="Helical" evidence="1">
    <location>
        <begin position="121"/>
        <end position="141"/>
    </location>
</feature>
<feature type="transmembrane region" description="Helical" evidence="1">
    <location>
        <begin position="500"/>
        <end position="520"/>
    </location>
</feature>
<evidence type="ECO:0000313" key="2">
    <source>
        <dbReference type="EMBL" id="MBC8538361.1"/>
    </source>
</evidence>
<evidence type="ECO:0000256" key="1">
    <source>
        <dbReference type="SAM" id="Phobius"/>
    </source>
</evidence>
<sequence length="533" mass="58271">MNNFFKLVKVNLLEIFYNSRKKKKAGGGAGQAGTILLFLVLFAFVAFAVFTMAMGMGEAMAAVGLLPMLLLIALSFSTIFVLVLCIYRMPGFLFSFKDFDLLMSMPIKPSVILGSKLFTSYLENLGAAALVSLPFMIVYGIMTGAGIAYYLLMILICLFIPLLPMTVGGLLAFGLAKLATKLKMKNLVMIVGMVLVMGLAFAWSFGAQTLTETEGIMASLGMFNQIGSVLFTSRFFVEALSGPNLLSLLIFIGISLGLFALFILLFGRAFRHINTAMRQITGRRRKGKTAKIEVRSPLGALLHKEIRTYFGSFIYIFNTCVGVVLATLLAIVAVILGPTALSFLADLQMVGPDFAPFILMMIFSFFIACGNICAPSISIEGSRFYILRALPIDPKDVFRAKLLLHVIITLPLMVLDAAVLCAVLQFSLANTLLFIVYVAVFVVFIGTLGLSMNLKFPRLDYKDDMTAVKQSASVFSCIMIGMVLAFLPLLPLFLNWPMTLFSAGMIVLYAGAALLLWQFITHGGVRIFRSLQA</sequence>
<organism evidence="2 3">
    <name type="scientific">Guopingia tenuis</name>
    <dbReference type="NCBI Taxonomy" id="2763656"/>
    <lineage>
        <taxon>Bacteria</taxon>
        <taxon>Bacillati</taxon>
        <taxon>Bacillota</taxon>
        <taxon>Clostridia</taxon>
        <taxon>Christensenellales</taxon>
        <taxon>Christensenellaceae</taxon>
        <taxon>Guopingia</taxon>
    </lineage>
</organism>
<dbReference type="EMBL" id="JACRSS010000002">
    <property type="protein sequence ID" value="MBC8538361.1"/>
    <property type="molecule type" value="Genomic_DNA"/>
</dbReference>
<feature type="transmembrane region" description="Helical" evidence="1">
    <location>
        <begin position="29"/>
        <end position="53"/>
    </location>
</feature>
<keyword evidence="1" id="KW-0812">Transmembrane</keyword>
<gene>
    <name evidence="2" type="ORF">H8693_05370</name>
</gene>
<dbReference type="AlphaFoldDB" id="A0A926DI99"/>
<feature type="transmembrane region" description="Helical" evidence="1">
    <location>
        <begin position="313"/>
        <end position="337"/>
    </location>
</feature>
<name>A0A926DI99_9FIRM</name>
<feature type="transmembrane region" description="Helical" evidence="1">
    <location>
        <begin position="472"/>
        <end position="494"/>
    </location>
</feature>
<keyword evidence="3" id="KW-1185">Reference proteome</keyword>
<feature type="transmembrane region" description="Helical" evidence="1">
    <location>
        <begin position="147"/>
        <end position="175"/>
    </location>
</feature>
<feature type="transmembrane region" description="Helical" evidence="1">
    <location>
        <begin position="432"/>
        <end position="451"/>
    </location>
</feature>
<feature type="transmembrane region" description="Helical" evidence="1">
    <location>
        <begin position="357"/>
        <end position="381"/>
    </location>
</feature>
<evidence type="ECO:0000313" key="3">
    <source>
        <dbReference type="Proteomes" id="UP000617951"/>
    </source>
</evidence>
<feature type="transmembrane region" description="Helical" evidence="1">
    <location>
        <begin position="402"/>
        <end position="426"/>
    </location>
</feature>
<reference evidence="2" key="1">
    <citation type="submission" date="2020-08" db="EMBL/GenBank/DDBJ databases">
        <title>Genome public.</title>
        <authorList>
            <person name="Liu C."/>
            <person name="Sun Q."/>
        </authorList>
    </citation>
    <scope>NUCLEOTIDE SEQUENCE</scope>
    <source>
        <strain evidence="2">NSJ-63</strain>
    </source>
</reference>
<dbReference type="Pfam" id="PF16949">
    <property type="entry name" value="ABC_tran_2"/>
    <property type="match status" value="1"/>
</dbReference>
<keyword evidence="1" id="KW-1133">Transmembrane helix</keyword>
<dbReference type="Proteomes" id="UP000617951">
    <property type="component" value="Unassembled WGS sequence"/>
</dbReference>
<feature type="transmembrane region" description="Helical" evidence="1">
    <location>
        <begin position="187"/>
        <end position="205"/>
    </location>
</feature>
<accession>A0A926DI99</accession>
<feature type="transmembrane region" description="Helical" evidence="1">
    <location>
        <begin position="59"/>
        <end position="87"/>
    </location>
</feature>
<feature type="transmembrane region" description="Helical" evidence="1">
    <location>
        <begin position="245"/>
        <end position="267"/>
    </location>
</feature>
<dbReference type="RefSeq" id="WP_178618605.1">
    <property type="nucleotide sequence ID" value="NZ_JACRSS010000002.1"/>
</dbReference>
<proteinExistence type="predicted"/>
<dbReference type="InterPro" id="IPR031599">
    <property type="entry name" value="ABC_tran_2"/>
</dbReference>
<evidence type="ECO:0008006" key="4">
    <source>
        <dbReference type="Google" id="ProtNLM"/>
    </source>
</evidence>
<keyword evidence="1" id="KW-0472">Membrane</keyword>
<protein>
    <recommendedName>
        <fullName evidence="4">ABC-2 type transport system permease protein</fullName>
    </recommendedName>
</protein>